<keyword evidence="3" id="KW-1185">Reference proteome</keyword>
<reference evidence="2" key="1">
    <citation type="submission" date="2025-05" db="UniProtKB">
        <authorList>
            <consortium name="Ensembl"/>
        </authorList>
    </citation>
    <scope>IDENTIFICATION</scope>
</reference>
<sequence>MTLGGYSEWSWKNLVSESGPDWSAWTEGDDVEGWRRVLTLSTTTTGLKFIVRPRTSLGCQPFVLAPYVPNSLDWNLRICLTNLSSPQAVTVKDNISSPEIATGISGFTNNWLLLTEEAANTTRQNCVFCMGPRPLLRIVPAPISPTCLIPLMSQDNPDANCSDWDVVYPIALSSVMKPLFSYVVAKASFTCVNLTGGKAWVGDIQDGWCLDVFTIYGSFKPLSRADVWWWCGGKRLFDRLPDNITGLCGLINLLLPISVYPMGVGPFKSKRAAAQPAGDSTYIDAIGLVDQVAAGFESSICWWCTINKNIDRINYIHFNVQKLGNWTQLGFEAIHAQLKATSLMAFQNRIAVDMLLAEKGNVCTIFGEQCCTFIPNNTAPDGSFTLALEGLRTLNGKMKRHSGVDTSMWDSWMDAFGKYKMLVSSVLVSISVFVAILVLCGCCCIPCARTLATRLITTAIDPGQADRGLMFPLLQLEDTEPEYAFE</sequence>
<evidence type="ECO:0000256" key="1">
    <source>
        <dbReference type="SAM" id="Phobius"/>
    </source>
</evidence>
<dbReference type="Ensembl" id="ENSSTUT00000050416.1">
    <property type="protein sequence ID" value="ENSSTUP00000048328.1"/>
    <property type="gene ID" value="ENSSTUG00000020327.1"/>
</dbReference>
<dbReference type="InterPro" id="IPR018154">
    <property type="entry name" value="TLV/ENV_coat_polyprotein"/>
</dbReference>
<dbReference type="GeneTree" id="ENSGT00530000064449"/>
<keyword evidence="1" id="KW-0812">Transmembrane</keyword>
<proteinExistence type="predicted"/>
<accession>A0A674BMN6</accession>
<dbReference type="Ensembl" id="ENSSTUT00000050390.1">
    <property type="protein sequence ID" value="ENSSTUP00000048304.1"/>
    <property type="gene ID" value="ENSSTUG00000020311.1"/>
</dbReference>
<feature type="transmembrane region" description="Helical" evidence="1">
    <location>
        <begin position="421"/>
        <end position="439"/>
    </location>
</feature>
<dbReference type="PANTHER" id="PTHR10424">
    <property type="entry name" value="VIRAL ENVELOPE PROTEIN"/>
    <property type="match status" value="1"/>
</dbReference>
<name>A0A674BMN6_SALTR</name>
<keyword evidence="1" id="KW-1133">Transmembrane helix</keyword>
<dbReference type="SUPFAM" id="SSF58069">
    <property type="entry name" value="Virus ectodomain"/>
    <property type="match status" value="1"/>
</dbReference>
<evidence type="ECO:0000313" key="2">
    <source>
        <dbReference type="Ensembl" id="ENSSTUP00000072307.1"/>
    </source>
</evidence>
<keyword evidence="1" id="KW-0472">Membrane</keyword>
<dbReference type="Ensembl" id="ENSSTUT00000076725.1">
    <property type="protein sequence ID" value="ENSSTUP00000072307.1"/>
    <property type="gene ID" value="ENSSTUG00000031571.1"/>
</dbReference>
<evidence type="ECO:0000313" key="3">
    <source>
        <dbReference type="Proteomes" id="UP000472277"/>
    </source>
</evidence>
<protein>
    <submittedName>
        <fullName evidence="2">Uncharacterized protein</fullName>
    </submittedName>
</protein>
<organism evidence="2 3">
    <name type="scientific">Salmo trutta</name>
    <name type="common">Brown trout</name>
    <dbReference type="NCBI Taxonomy" id="8032"/>
    <lineage>
        <taxon>Eukaryota</taxon>
        <taxon>Metazoa</taxon>
        <taxon>Chordata</taxon>
        <taxon>Craniata</taxon>
        <taxon>Vertebrata</taxon>
        <taxon>Euteleostomi</taxon>
        <taxon>Actinopterygii</taxon>
        <taxon>Neopterygii</taxon>
        <taxon>Teleostei</taxon>
        <taxon>Protacanthopterygii</taxon>
        <taxon>Salmoniformes</taxon>
        <taxon>Salmonidae</taxon>
        <taxon>Salmoninae</taxon>
        <taxon>Salmo</taxon>
    </lineage>
</organism>
<dbReference type="CDD" id="cd09951">
    <property type="entry name" value="HERV-Rb-like_HR1-HR2"/>
    <property type="match status" value="1"/>
</dbReference>
<dbReference type="Gene3D" id="1.10.287.210">
    <property type="match status" value="1"/>
</dbReference>
<dbReference type="PANTHER" id="PTHR10424:SF80">
    <property type="entry name" value="ENVELOPE GLYCOPROTEIN"/>
    <property type="match status" value="1"/>
</dbReference>
<dbReference type="Proteomes" id="UP000472277">
    <property type="component" value="Unassembled WGS sequence"/>
</dbReference>
<dbReference type="Pfam" id="PF00429">
    <property type="entry name" value="TLV_coat"/>
    <property type="match status" value="1"/>
</dbReference>
<dbReference type="AlphaFoldDB" id="A0A674BMN6"/>